<dbReference type="GO" id="GO:0032153">
    <property type="term" value="C:cell division site"/>
    <property type="evidence" value="ECO:0007669"/>
    <property type="project" value="TreeGrafter"/>
</dbReference>
<dbReference type="PANTHER" id="PTHR30474">
    <property type="entry name" value="CELL CYCLE PROTEIN"/>
    <property type="match status" value="1"/>
</dbReference>
<feature type="transmembrane region" description="Helical" evidence="6">
    <location>
        <begin position="179"/>
        <end position="198"/>
    </location>
</feature>
<dbReference type="PANTHER" id="PTHR30474:SF1">
    <property type="entry name" value="PEPTIDOGLYCAN GLYCOSYLTRANSFERASE MRDB"/>
    <property type="match status" value="1"/>
</dbReference>
<dbReference type="NCBIfam" id="TIGR02210">
    <property type="entry name" value="rodA_shape"/>
    <property type="match status" value="1"/>
</dbReference>
<sequence length="363" mass="40061">MINSLKYLRSEIDQTVLASLGIIIIVGLVTLYSADHNQSNQFISQIVNIVLGLIGLFVLSQTNPRVIFSYIPFIFIISIMLLIWVKFFGLESNGAQRWIDIGIIKFQPSEIIKFTAPLMLAWFYQKNEHNINISSHGIALMILSVPFYLILTQPDLGTALMISFSAFAIIFTAGLPRKLLIGGSFTLLIASPFIWHALEKYQQARILSLIDPFQDALGSGYQTIQSLIALGSGGMIGKGWMNSSQTQLNFLPEATTDFIFAVFSEEFGFIGVLAIMMVYIIFFMRLSFMASRMQDTFSRLATLGLIVSIFSGVIVNLGMISGLLPIVGAPLPFFSYGGTSMVVSLVSIGIIMSLYSHKSLIAN</sequence>
<dbReference type="InterPro" id="IPR011923">
    <property type="entry name" value="RodA/MrdB"/>
</dbReference>
<evidence type="ECO:0000256" key="4">
    <source>
        <dbReference type="ARBA" id="ARBA00022989"/>
    </source>
</evidence>
<feature type="transmembrane region" description="Helical" evidence="6">
    <location>
        <begin position="333"/>
        <end position="355"/>
    </location>
</feature>
<dbReference type="Pfam" id="PF01098">
    <property type="entry name" value="FTSW_RODA_SPOVE"/>
    <property type="match status" value="1"/>
</dbReference>
<dbReference type="GO" id="GO:0051301">
    <property type="term" value="P:cell division"/>
    <property type="evidence" value="ECO:0007669"/>
    <property type="project" value="InterPro"/>
</dbReference>
<dbReference type="Proteomes" id="UP000054262">
    <property type="component" value="Unassembled WGS sequence"/>
</dbReference>
<feature type="transmembrane region" description="Helical" evidence="6">
    <location>
        <begin position="12"/>
        <end position="34"/>
    </location>
</feature>
<evidence type="ECO:0000256" key="6">
    <source>
        <dbReference type="SAM" id="Phobius"/>
    </source>
</evidence>
<evidence type="ECO:0000313" key="8">
    <source>
        <dbReference type="Proteomes" id="UP000054262"/>
    </source>
</evidence>
<feature type="transmembrane region" description="Helical" evidence="6">
    <location>
        <begin position="267"/>
        <end position="288"/>
    </location>
</feature>
<comment type="subcellular location">
    <subcellularLocation>
        <location evidence="1">Membrane</location>
        <topology evidence="1">Multi-pass membrane protein</topology>
    </subcellularLocation>
</comment>
<feature type="transmembrane region" description="Helical" evidence="6">
    <location>
        <begin position="156"/>
        <end position="174"/>
    </location>
</feature>
<dbReference type="InterPro" id="IPR001182">
    <property type="entry name" value="FtsW/RodA"/>
</dbReference>
<dbReference type="AlphaFoldDB" id="A0P586"/>
<dbReference type="EMBL" id="AAUX01000001">
    <property type="protein sequence ID" value="EAV46696.1"/>
    <property type="molecule type" value="Genomic_DNA"/>
</dbReference>
<reference evidence="7 8" key="1">
    <citation type="submission" date="2006-11" db="EMBL/GenBank/DDBJ databases">
        <authorList>
            <person name="Giovannoni S."/>
            <person name="Vergin K."/>
            <person name="Ferriera S."/>
            <person name="Johnson J."/>
            <person name="Kravitz S."/>
            <person name="Beeson K."/>
            <person name="Sutton G."/>
            <person name="Rogers Y.-H."/>
            <person name="Friedman R."/>
            <person name="Frazier M."/>
            <person name="Venter J.C."/>
        </authorList>
    </citation>
    <scope>NUCLEOTIDE SEQUENCE [LARGE SCALE GENOMIC DNA]</scope>
    <source>
        <strain evidence="7 8">HTCC2181</strain>
    </source>
</reference>
<evidence type="ECO:0000256" key="3">
    <source>
        <dbReference type="ARBA" id="ARBA00022960"/>
    </source>
</evidence>
<dbReference type="GO" id="GO:0015648">
    <property type="term" value="F:lipid-linked peptidoglycan transporter activity"/>
    <property type="evidence" value="ECO:0007669"/>
    <property type="project" value="TreeGrafter"/>
</dbReference>
<organism evidence="7 8">
    <name type="scientific">Methylophilales bacterium HTCC2181</name>
    <dbReference type="NCBI Taxonomy" id="383631"/>
    <lineage>
        <taxon>Bacteria</taxon>
        <taxon>Pseudomonadati</taxon>
        <taxon>Pseudomonadota</taxon>
        <taxon>Betaproteobacteria</taxon>
        <taxon>Nitrosomonadales</taxon>
        <taxon>OM43 clade</taxon>
    </lineage>
</organism>
<feature type="transmembrane region" description="Helical" evidence="6">
    <location>
        <begin position="131"/>
        <end position="150"/>
    </location>
</feature>
<keyword evidence="4 6" id="KW-1133">Transmembrane helix</keyword>
<feature type="transmembrane region" description="Helical" evidence="6">
    <location>
        <begin position="40"/>
        <end position="59"/>
    </location>
</feature>
<evidence type="ECO:0000256" key="1">
    <source>
        <dbReference type="ARBA" id="ARBA00004141"/>
    </source>
</evidence>
<accession>A0P586</accession>
<feature type="transmembrane region" description="Helical" evidence="6">
    <location>
        <begin position="66"/>
        <end position="85"/>
    </location>
</feature>
<evidence type="ECO:0000256" key="2">
    <source>
        <dbReference type="ARBA" id="ARBA00022692"/>
    </source>
</evidence>
<protein>
    <submittedName>
        <fullName evidence="7">Rod shape-determining protein RodA</fullName>
    </submittedName>
</protein>
<feature type="transmembrane region" description="Helical" evidence="6">
    <location>
        <begin position="300"/>
        <end position="327"/>
    </location>
</feature>
<keyword evidence="2 6" id="KW-0812">Transmembrane</keyword>
<proteinExistence type="predicted"/>
<gene>
    <name evidence="7" type="ORF">MB2181_01445</name>
</gene>
<dbReference type="GO" id="GO:0005886">
    <property type="term" value="C:plasma membrane"/>
    <property type="evidence" value="ECO:0007669"/>
    <property type="project" value="TreeGrafter"/>
</dbReference>
<evidence type="ECO:0000256" key="5">
    <source>
        <dbReference type="ARBA" id="ARBA00023136"/>
    </source>
</evidence>
<name>A0P586_9PROT</name>
<dbReference type="GO" id="GO:0008360">
    <property type="term" value="P:regulation of cell shape"/>
    <property type="evidence" value="ECO:0007669"/>
    <property type="project" value="UniProtKB-KW"/>
</dbReference>
<comment type="caution">
    <text evidence="7">The sequence shown here is derived from an EMBL/GenBank/DDBJ whole genome shotgun (WGS) entry which is preliminary data.</text>
</comment>
<keyword evidence="3" id="KW-0133">Cell shape</keyword>
<keyword evidence="8" id="KW-1185">Reference proteome</keyword>
<evidence type="ECO:0000313" key="7">
    <source>
        <dbReference type="EMBL" id="EAV46696.1"/>
    </source>
</evidence>
<keyword evidence="5 6" id="KW-0472">Membrane</keyword>
<dbReference type="OrthoDB" id="9768187at2"/>